<feature type="compositionally biased region" description="Polar residues" evidence="1">
    <location>
        <begin position="62"/>
        <end position="74"/>
    </location>
</feature>
<evidence type="ECO:0000256" key="1">
    <source>
        <dbReference type="SAM" id="MobiDB-lite"/>
    </source>
</evidence>
<accession>A0A6A6V0I6</accession>
<feature type="compositionally biased region" description="Polar residues" evidence="1">
    <location>
        <begin position="360"/>
        <end position="375"/>
    </location>
</feature>
<dbReference type="AlphaFoldDB" id="A0A6A6V0I6"/>
<feature type="compositionally biased region" description="Basic residues" evidence="1">
    <location>
        <begin position="562"/>
        <end position="571"/>
    </location>
</feature>
<feature type="region of interest" description="Disordered" evidence="1">
    <location>
        <begin position="237"/>
        <end position="256"/>
    </location>
</feature>
<sequence>MAAPQSHTSWLGEVAARHPTYGRFTAKTTSDVAPGVSSEPFTRSDSHCRPDPVGRHGASRGPVNTSRYSENKTPCNKVSACGRLQDCRMYAPIASWGEQEPSSRVACVQPATPLIRENGLPLPTIPERLSVSTILTHGSRNASVSNQHPLAHISNGTAATKFSHLSDKQGHLPDWRHTPLQNQTVDDSTHLAADVTLQCGIPGQPVTAWGPDVSASRVATARLRGPGVGLQEVESTMSGVTRSTQRAPQGGQPLILPTGNVSTNLLNGEDLQRHQVQMQGSSTLQMATQRDPPWTNTVLGGGYGAEFRSRGSKGNEEDGRGPVHIRVSGCALPTIRHVSPTLSESSCKSATCNDHPRPNTPKSPSGIRQTSTSSDACGFDRDGGPSTTSSEEGDSKGGLFDDSHIYSMYDYDRGRERSVSVLGIDLDLQPQYRGEVSRPLTPMYFGFPASKPQRTTSRASLALPIDARPRSVTSSALPVLLPLALATGIVQQDPAAPHLSVYSPTGRLIQAAPSPHPAPASSMRRRVSRASEPMARPAVLPLSTPPQSTVAVPKYVRLTRASGHHHTRSRIVPRSSLSGSEGSSDRTAHMDKLSLRNTPLRDSVMSLCSRNPLNDAQMSSAGPKFRWSAVASCTFLPTRLLCSPKINHLRSGDNKRKSHKPEAPAQPADRKRSDLDTGTLDSAQAARKRSRTGFAPLAAHTLRICFCQPWDGVAGDSAPPARAGKSANKALADVVADVEDRPVMAACVGEGVPRSCT</sequence>
<reference evidence="2" key="1">
    <citation type="journal article" date="2020" name="Stud. Mycol.">
        <title>101 Dothideomycetes genomes: a test case for predicting lifestyles and emergence of pathogens.</title>
        <authorList>
            <person name="Haridas S."/>
            <person name="Albert R."/>
            <person name="Binder M."/>
            <person name="Bloem J."/>
            <person name="Labutti K."/>
            <person name="Salamov A."/>
            <person name="Andreopoulos B."/>
            <person name="Baker S."/>
            <person name="Barry K."/>
            <person name="Bills G."/>
            <person name="Bluhm B."/>
            <person name="Cannon C."/>
            <person name="Castanera R."/>
            <person name="Culley D."/>
            <person name="Daum C."/>
            <person name="Ezra D."/>
            <person name="Gonzalez J."/>
            <person name="Henrissat B."/>
            <person name="Kuo A."/>
            <person name="Liang C."/>
            <person name="Lipzen A."/>
            <person name="Lutzoni F."/>
            <person name="Magnuson J."/>
            <person name="Mondo S."/>
            <person name="Nolan M."/>
            <person name="Ohm R."/>
            <person name="Pangilinan J."/>
            <person name="Park H.-J."/>
            <person name="Ramirez L."/>
            <person name="Alfaro M."/>
            <person name="Sun H."/>
            <person name="Tritt A."/>
            <person name="Yoshinaga Y."/>
            <person name="Zwiers L.-H."/>
            <person name="Turgeon B."/>
            <person name="Goodwin S."/>
            <person name="Spatafora J."/>
            <person name="Crous P."/>
            <person name="Grigoriev I."/>
        </authorList>
    </citation>
    <scope>NUCLEOTIDE SEQUENCE</scope>
    <source>
        <strain evidence="2">CBS 119925</strain>
    </source>
</reference>
<dbReference type="EMBL" id="MU006591">
    <property type="protein sequence ID" value="KAF2744052.1"/>
    <property type="molecule type" value="Genomic_DNA"/>
</dbReference>
<feature type="compositionally biased region" description="Polar residues" evidence="1">
    <location>
        <begin position="342"/>
        <end position="352"/>
    </location>
</feature>
<keyword evidence="3" id="KW-1185">Reference proteome</keyword>
<feature type="region of interest" description="Disordered" evidence="1">
    <location>
        <begin position="342"/>
        <end position="399"/>
    </location>
</feature>
<protein>
    <submittedName>
        <fullName evidence="2">Uncharacterized protein</fullName>
    </submittedName>
</protein>
<proteinExistence type="predicted"/>
<feature type="compositionally biased region" description="Basic and acidic residues" evidence="1">
    <location>
        <begin position="583"/>
        <end position="594"/>
    </location>
</feature>
<feature type="compositionally biased region" description="Basic and acidic residues" evidence="1">
    <location>
        <begin position="307"/>
        <end position="321"/>
    </location>
</feature>
<feature type="region of interest" description="Disordered" evidence="1">
    <location>
        <begin position="649"/>
        <end position="688"/>
    </location>
</feature>
<feature type="region of interest" description="Disordered" evidence="1">
    <location>
        <begin position="560"/>
        <end position="597"/>
    </location>
</feature>
<feature type="region of interest" description="Disordered" evidence="1">
    <location>
        <begin position="303"/>
        <end position="324"/>
    </location>
</feature>
<feature type="region of interest" description="Disordered" evidence="1">
    <location>
        <begin position="25"/>
        <end position="74"/>
    </location>
</feature>
<evidence type="ECO:0000313" key="2">
    <source>
        <dbReference type="EMBL" id="KAF2744052.1"/>
    </source>
</evidence>
<gene>
    <name evidence="2" type="ORF">M011DRAFT_528603</name>
</gene>
<dbReference type="OrthoDB" id="3800943at2759"/>
<feature type="compositionally biased region" description="Polar residues" evidence="1">
    <location>
        <begin position="237"/>
        <end position="247"/>
    </location>
</feature>
<dbReference type="Proteomes" id="UP000799440">
    <property type="component" value="Unassembled WGS sequence"/>
</dbReference>
<evidence type="ECO:0000313" key="3">
    <source>
        <dbReference type="Proteomes" id="UP000799440"/>
    </source>
</evidence>
<name>A0A6A6V0I6_9PLEO</name>
<feature type="compositionally biased region" description="Basic and acidic residues" evidence="1">
    <location>
        <begin position="42"/>
        <end position="54"/>
    </location>
</feature>
<organism evidence="2 3">
    <name type="scientific">Sporormia fimetaria CBS 119925</name>
    <dbReference type="NCBI Taxonomy" id="1340428"/>
    <lineage>
        <taxon>Eukaryota</taxon>
        <taxon>Fungi</taxon>
        <taxon>Dikarya</taxon>
        <taxon>Ascomycota</taxon>
        <taxon>Pezizomycotina</taxon>
        <taxon>Dothideomycetes</taxon>
        <taxon>Pleosporomycetidae</taxon>
        <taxon>Pleosporales</taxon>
        <taxon>Sporormiaceae</taxon>
        <taxon>Sporormia</taxon>
    </lineage>
</organism>